<dbReference type="PANTHER" id="PTHR10867:SF44">
    <property type="entry name" value="NICOTINAMIDE N-METHYLTRANSFERASE ISOFORM X2"/>
    <property type="match status" value="1"/>
</dbReference>
<keyword evidence="3" id="KW-0808">Transferase</keyword>
<dbReference type="GO" id="GO:0005829">
    <property type="term" value="C:cytosol"/>
    <property type="evidence" value="ECO:0007669"/>
    <property type="project" value="TreeGrafter"/>
</dbReference>
<dbReference type="GO" id="GO:0008170">
    <property type="term" value="F:N-methyltransferase activity"/>
    <property type="evidence" value="ECO:0007669"/>
    <property type="project" value="TreeGrafter"/>
</dbReference>
<dbReference type="InterPro" id="IPR029063">
    <property type="entry name" value="SAM-dependent_MTases_sf"/>
</dbReference>
<evidence type="ECO:0000256" key="3">
    <source>
        <dbReference type="ARBA" id="ARBA00022679"/>
    </source>
</evidence>
<keyword evidence="2" id="KW-0489">Methyltransferase</keyword>
<proteinExistence type="inferred from homology"/>
<evidence type="ECO:0000256" key="4">
    <source>
        <dbReference type="ARBA" id="ARBA00022691"/>
    </source>
</evidence>
<dbReference type="SUPFAM" id="SSF53335">
    <property type="entry name" value="S-adenosyl-L-methionine-dependent methyltransferases"/>
    <property type="match status" value="1"/>
</dbReference>
<comment type="similarity">
    <text evidence="1">Belongs to the class I-like SAM-binding methyltransferase superfamily. NNMT/PNMT/TEMT family.</text>
</comment>
<dbReference type="EMBL" id="OW240921">
    <property type="protein sequence ID" value="CAH2320319.1"/>
    <property type="molecule type" value="Genomic_DNA"/>
</dbReference>
<keyword evidence="6" id="KW-1185">Reference proteome</keyword>
<protein>
    <submittedName>
        <fullName evidence="5">Nicotinamide N-methyltransferase-like</fullName>
    </submittedName>
</protein>
<dbReference type="PROSITE" id="PS51681">
    <property type="entry name" value="SAM_MT_NNMT_PNMT_TEMT"/>
    <property type="match status" value="1"/>
</dbReference>
<evidence type="ECO:0000256" key="2">
    <source>
        <dbReference type="ARBA" id="ARBA00022603"/>
    </source>
</evidence>
<name>A0AAD1TB08_PELCU</name>
<dbReference type="GO" id="GO:0032259">
    <property type="term" value="P:methylation"/>
    <property type="evidence" value="ECO:0007669"/>
    <property type="project" value="UniProtKB-KW"/>
</dbReference>
<sequence>MDPSSPKYYLEDNFDPNDLYDIYVGATADKKHMDELLLFPLKVIFSEVKSGRIKGSTLIDISFGPFIFHLLPLCKYFKDITVLEFNEPCLKVLQKWLNKDEDALDWSHAAKIAAELEGNSENWVEKEEDLRRCIKTILPCDFNKQNPTDPVVLAKADCVINLYVLGKISKDSDSYRQNLKIMSSMLKLGGRLLLIGAFKASHYKVSGEKYHVLNFNEEELRTMLKDCGFNIERMEVMESKIRSDVIYYHQMFYVCAVKIKEL</sequence>
<organism evidence="5 6">
    <name type="scientific">Pelobates cultripes</name>
    <name type="common">Western spadefoot toad</name>
    <dbReference type="NCBI Taxonomy" id="61616"/>
    <lineage>
        <taxon>Eukaryota</taxon>
        <taxon>Metazoa</taxon>
        <taxon>Chordata</taxon>
        <taxon>Craniata</taxon>
        <taxon>Vertebrata</taxon>
        <taxon>Euteleostomi</taxon>
        <taxon>Amphibia</taxon>
        <taxon>Batrachia</taxon>
        <taxon>Anura</taxon>
        <taxon>Pelobatoidea</taxon>
        <taxon>Pelobatidae</taxon>
        <taxon>Pelobates</taxon>
    </lineage>
</organism>
<dbReference type="InterPro" id="IPR000940">
    <property type="entry name" value="NNMT_TEMT_trans"/>
</dbReference>
<evidence type="ECO:0000313" key="5">
    <source>
        <dbReference type="EMBL" id="CAH2320319.1"/>
    </source>
</evidence>
<reference evidence="5" key="1">
    <citation type="submission" date="2022-03" db="EMBL/GenBank/DDBJ databases">
        <authorList>
            <person name="Alioto T."/>
            <person name="Alioto T."/>
            <person name="Gomez Garrido J."/>
        </authorList>
    </citation>
    <scope>NUCLEOTIDE SEQUENCE</scope>
</reference>
<evidence type="ECO:0000256" key="1">
    <source>
        <dbReference type="ARBA" id="ARBA00007996"/>
    </source>
</evidence>
<dbReference type="Pfam" id="PF01234">
    <property type="entry name" value="NNMT_PNMT_TEMT"/>
    <property type="match status" value="1"/>
</dbReference>
<gene>
    <name evidence="5" type="ORF">PECUL_23A010949</name>
</gene>
<dbReference type="Gene3D" id="3.40.50.150">
    <property type="entry name" value="Vaccinia Virus protein VP39"/>
    <property type="match status" value="1"/>
</dbReference>
<dbReference type="AlphaFoldDB" id="A0AAD1TB08"/>
<evidence type="ECO:0000313" key="6">
    <source>
        <dbReference type="Proteomes" id="UP001295444"/>
    </source>
</evidence>
<dbReference type="Proteomes" id="UP001295444">
    <property type="component" value="Chromosome 10"/>
</dbReference>
<dbReference type="PANTHER" id="PTHR10867">
    <property type="entry name" value="NNMT/PNMT/TEMT FAMILY MEMBER"/>
    <property type="match status" value="1"/>
</dbReference>
<keyword evidence="4" id="KW-0949">S-adenosyl-L-methionine</keyword>
<accession>A0AAD1TB08</accession>